<dbReference type="HOGENOM" id="CLU_068508_1_0_5"/>
<gene>
    <name evidence="7 9" type="primary">dut</name>
    <name evidence="9" type="ORF">RMONA_06310</name>
</gene>
<dbReference type="UniPathway" id="UPA00610">
    <property type="reaction ID" value="UER00666"/>
</dbReference>
<evidence type="ECO:0000256" key="2">
    <source>
        <dbReference type="ARBA" id="ARBA00022723"/>
    </source>
</evidence>
<evidence type="ECO:0000256" key="4">
    <source>
        <dbReference type="ARBA" id="ARBA00022842"/>
    </source>
</evidence>
<protein>
    <recommendedName>
        <fullName evidence="7">Deoxyuridine 5'-triphosphate nucleotidohydrolase</fullName>
        <shortName evidence="7">dUTPase</shortName>
        <ecNumber evidence="7">3.6.1.23</ecNumber>
    </recommendedName>
    <alternativeName>
        <fullName evidence="7">dUTP pyrophosphatase</fullName>
    </alternativeName>
</protein>
<organism evidence="9 10">
    <name type="scientific">Rickettsia monacensis</name>
    <dbReference type="NCBI Taxonomy" id="109232"/>
    <lineage>
        <taxon>Bacteria</taxon>
        <taxon>Pseudomonadati</taxon>
        <taxon>Pseudomonadota</taxon>
        <taxon>Alphaproteobacteria</taxon>
        <taxon>Rickettsiales</taxon>
        <taxon>Rickettsiaceae</taxon>
        <taxon>Rickettsieae</taxon>
        <taxon>Rickettsia</taxon>
        <taxon>spotted fever group</taxon>
    </lineage>
</organism>
<dbReference type="Pfam" id="PF00692">
    <property type="entry name" value="dUTPase"/>
    <property type="match status" value="1"/>
</dbReference>
<reference evidence="9 10" key="1">
    <citation type="submission" date="2015-01" db="EMBL/GenBank/DDBJ databases">
        <title>Draft genome sequence of Rickettsia monacensis strain IrR/Munich.</title>
        <authorList>
            <person name="Felsheim R.F."/>
            <person name="Johnson S.L."/>
            <person name="Kurtti T.J."/>
            <person name="Munderloh U.G."/>
        </authorList>
    </citation>
    <scope>NUCLEOTIDE SEQUENCE [LARGE SCALE GENOMIC DNA]</scope>
    <source>
        <strain evidence="9 10">IrR/Munich</strain>
    </source>
</reference>
<dbReference type="GO" id="GO:0006226">
    <property type="term" value="P:dUMP biosynthetic process"/>
    <property type="evidence" value="ECO:0007669"/>
    <property type="project" value="UniProtKB-UniRule"/>
</dbReference>
<keyword evidence="4 7" id="KW-0460">Magnesium</keyword>
<evidence type="ECO:0000313" key="9">
    <source>
        <dbReference type="EMBL" id="CEO17621.1"/>
    </source>
</evidence>
<dbReference type="InterPro" id="IPR008181">
    <property type="entry name" value="dUTPase"/>
</dbReference>
<feature type="binding site" evidence="7">
    <location>
        <begin position="68"/>
        <end position="70"/>
    </location>
    <ligand>
        <name>substrate</name>
    </ligand>
</feature>
<reference evidence="10" key="2">
    <citation type="submission" date="2015-01" db="EMBL/GenBank/DDBJ databases">
        <authorList>
            <person name="Felsheim R."/>
        </authorList>
    </citation>
    <scope>NUCLEOTIDE SEQUENCE [LARGE SCALE GENOMIC DNA]</scope>
    <source>
        <strain evidence="10">IrR/Munich</strain>
    </source>
</reference>
<dbReference type="Gene3D" id="2.70.40.10">
    <property type="match status" value="1"/>
</dbReference>
<comment type="cofactor">
    <cofactor evidence="7">
        <name>Mg(2+)</name>
        <dbReference type="ChEBI" id="CHEBI:18420"/>
    </cofactor>
</comment>
<proteinExistence type="inferred from homology"/>
<comment type="pathway">
    <text evidence="7">Pyrimidine metabolism; dUMP biosynthesis; dUMP from dCTP (dUTP route): step 2/2.</text>
</comment>
<comment type="caution">
    <text evidence="7">Lacks conserved residue(s) required for the propagation of feature annotation.</text>
</comment>
<evidence type="ECO:0000256" key="1">
    <source>
        <dbReference type="ARBA" id="ARBA00006581"/>
    </source>
</evidence>
<dbReference type="EMBL" id="LN794217">
    <property type="protein sequence ID" value="CEO17621.1"/>
    <property type="molecule type" value="Genomic_DNA"/>
</dbReference>
<dbReference type="InterPro" id="IPR033704">
    <property type="entry name" value="dUTPase_trimeric"/>
</dbReference>
<dbReference type="PANTHER" id="PTHR11241">
    <property type="entry name" value="DEOXYURIDINE 5'-TRIPHOSPHATE NUCLEOTIDOHYDROLASE"/>
    <property type="match status" value="1"/>
</dbReference>
<dbReference type="SUPFAM" id="SSF51283">
    <property type="entry name" value="dUTPase-like"/>
    <property type="match status" value="1"/>
</dbReference>
<keyword evidence="2 7" id="KW-0479">Metal-binding</keyword>
<dbReference type="GO" id="GO:0046081">
    <property type="term" value="P:dUTP catabolic process"/>
    <property type="evidence" value="ECO:0007669"/>
    <property type="project" value="InterPro"/>
</dbReference>
<accession>A0A0B7J0L7</accession>
<keyword evidence="3 7" id="KW-0378">Hydrolase</keyword>
<name>A0A0B7J0L7_9RICK</name>
<dbReference type="NCBIfam" id="TIGR00576">
    <property type="entry name" value="dut"/>
    <property type="match status" value="1"/>
</dbReference>
<dbReference type="NCBIfam" id="NF001862">
    <property type="entry name" value="PRK00601.1"/>
    <property type="match status" value="1"/>
</dbReference>
<dbReference type="AlphaFoldDB" id="A0A0B7J0L7"/>
<evidence type="ECO:0000256" key="5">
    <source>
        <dbReference type="ARBA" id="ARBA00023080"/>
    </source>
</evidence>
<evidence type="ECO:0000313" key="10">
    <source>
        <dbReference type="Proteomes" id="UP000018149"/>
    </source>
</evidence>
<evidence type="ECO:0000256" key="7">
    <source>
        <dbReference type="HAMAP-Rule" id="MF_00116"/>
    </source>
</evidence>
<keyword evidence="10" id="KW-1185">Reference proteome</keyword>
<dbReference type="RefSeq" id="WP_023508241.1">
    <property type="nucleotide sequence ID" value="NZ_LN794217.1"/>
</dbReference>
<evidence type="ECO:0000259" key="8">
    <source>
        <dbReference type="Pfam" id="PF00692"/>
    </source>
</evidence>
<comment type="similarity">
    <text evidence="1 7">Belongs to the dUTPase family.</text>
</comment>
<dbReference type="Proteomes" id="UP000018149">
    <property type="component" value="Chromosome I"/>
</dbReference>
<comment type="catalytic activity">
    <reaction evidence="6 7">
        <text>dUTP + H2O = dUMP + diphosphate + H(+)</text>
        <dbReference type="Rhea" id="RHEA:10248"/>
        <dbReference type="ChEBI" id="CHEBI:15377"/>
        <dbReference type="ChEBI" id="CHEBI:15378"/>
        <dbReference type="ChEBI" id="CHEBI:33019"/>
        <dbReference type="ChEBI" id="CHEBI:61555"/>
        <dbReference type="ChEBI" id="CHEBI:246422"/>
        <dbReference type="EC" id="3.6.1.23"/>
    </reaction>
</comment>
<evidence type="ECO:0000256" key="3">
    <source>
        <dbReference type="ARBA" id="ARBA00022801"/>
    </source>
</evidence>
<sequence>MTITQVKIKKLENFSDSLPEYATEHSVGMDLIAANEQPITIKAGEIQLIPTGIAIALPDSFEAQIRPRSGLAVKYGITVANSPGTIDADYRGEIKVILINLGKEDFIIEKGMRIAQMIIAKYERILWEESSTLEETMRGSGGFGSTGV</sequence>
<feature type="domain" description="dUTPase-like" evidence="8">
    <location>
        <begin position="18"/>
        <end position="147"/>
    </location>
</feature>
<dbReference type="GO" id="GO:0000287">
    <property type="term" value="F:magnesium ion binding"/>
    <property type="evidence" value="ECO:0007669"/>
    <property type="project" value="UniProtKB-UniRule"/>
</dbReference>
<feature type="binding site" evidence="7">
    <location>
        <begin position="85"/>
        <end position="87"/>
    </location>
    <ligand>
        <name>substrate</name>
    </ligand>
</feature>
<keyword evidence="5 7" id="KW-0546">Nucleotide metabolism</keyword>
<dbReference type="InterPro" id="IPR029054">
    <property type="entry name" value="dUTPase-like"/>
</dbReference>
<dbReference type="PANTHER" id="PTHR11241:SF0">
    <property type="entry name" value="DEOXYURIDINE 5'-TRIPHOSPHATE NUCLEOTIDOHYDROLASE"/>
    <property type="match status" value="1"/>
</dbReference>
<evidence type="ECO:0000256" key="6">
    <source>
        <dbReference type="ARBA" id="ARBA00047686"/>
    </source>
</evidence>
<dbReference type="FunFam" id="2.70.40.10:FF:000002">
    <property type="entry name" value="dUTP diphosphatase"/>
    <property type="match status" value="1"/>
</dbReference>
<dbReference type="EC" id="3.6.1.23" evidence="7"/>
<feature type="binding site" evidence="7">
    <location>
        <position position="81"/>
    </location>
    <ligand>
        <name>substrate</name>
    </ligand>
</feature>
<dbReference type="KEGG" id="rmc:RMONA_06310"/>
<dbReference type="CDD" id="cd07557">
    <property type="entry name" value="trimeric_dUTPase"/>
    <property type="match status" value="1"/>
</dbReference>
<dbReference type="InterPro" id="IPR036157">
    <property type="entry name" value="dUTPase-like_sf"/>
</dbReference>
<dbReference type="GO" id="GO:0004170">
    <property type="term" value="F:dUTP diphosphatase activity"/>
    <property type="evidence" value="ECO:0007669"/>
    <property type="project" value="UniProtKB-UniRule"/>
</dbReference>
<dbReference type="HAMAP" id="MF_00116">
    <property type="entry name" value="dUTPase_bact"/>
    <property type="match status" value="1"/>
</dbReference>
<comment type="function">
    <text evidence="7">This enzyme is involved in nucleotide metabolism: it produces dUMP, the immediate precursor of thymidine nucleotides and it decreases the intracellular concentration of dUTP so that uracil cannot be incorporated into DNA.</text>
</comment>
<dbReference type="STRING" id="109232.RMONA_06310"/>